<keyword evidence="2" id="KW-1185">Reference proteome</keyword>
<gene>
    <name evidence="1" type="ORF">BDQ94DRAFT_164172</name>
</gene>
<accession>A0A3F3PIQ9</accession>
<evidence type="ECO:0000313" key="2">
    <source>
        <dbReference type="Proteomes" id="UP000253729"/>
    </source>
</evidence>
<name>A0A3F3PIQ9_9EURO</name>
<sequence length="226" mass="25281">MGPSITATNLPCAPRCFELSYIIEHYGEETETLDSLNPGHDQAYIPKSYTVPPNFVVPVYYDDQPRGYDQKDTTIHYREDYREVSEMRVRHLQILRDEDVEIGIRAFLPQVDDWLSGTLPLPKKNSHDLGIITPSVDVDRQLIPVRDLLYKGYGSFALIRTSRDILSPQNISKAVYTVLRVDGPGLIGTQKVAVGESILVKNQVILTAGLILLISLSPTMVVGRTA</sequence>
<dbReference type="Proteomes" id="UP000253729">
    <property type="component" value="Unassembled WGS sequence"/>
</dbReference>
<dbReference type="GeneID" id="38138288"/>
<reference evidence="1 2" key="1">
    <citation type="submission" date="2018-07" db="EMBL/GenBank/DDBJ databases">
        <title>The genomes of Aspergillus section Nigri reveals drivers in fungal speciation.</title>
        <authorList>
            <consortium name="DOE Joint Genome Institute"/>
            <person name="Vesth T.C."/>
            <person name="Nybo J."/>
            <person name="Theobald S."/>
            <person name="Brandl J."/>
            <person name="Frisvad J.C."/>
            <person name="Nielsen K.F."/>
            <person name="Lyhne E.K."/>
            <person name="Kogle M.E."/>
            <person name="Kuo A."/>
            <person name="Riley R."/>
            <person name="Clum A."/>
            <person name="Nolan M."/>
            <person name="Lipzen A."/>
            <person name="Salamov A."/>
            <person name="Henrissat B."/>
            <person name="Wiebenga A."/>
            <person name="De vries R.P."/>
            <person name="Grigoriev I.V."/>
            <person name="Mortensen U.H."/>
            <person name="Andersen M.R."/>
            <person name="Baker S.E."/>
        </authorList>
    </citation>
    <scope>NUCLEOTIDE SEQUENCE [LARGE SCALE GENOMIC DNA]</scope>
    <source>
        <strain evidence="1 2">CBS 139.54b</strain>
    </source>
</reference>
<protein>
    <submittedName>
        <fullName evidence="1">Uncharacterized protein</fullName>
    </submittedName>
</protein>
<organism evidence="1 2">
    <name type="scientific">Aspergillus welwitschiae</name>
    <dbReference type="NCBI Taxonomy" id="1341132"/>
    <lineage>
        <taxon>Eukaryota</taxon>
        <taxon>Fungi</taxon>
        <taxon>Dikarya</taxon>
        <taxon>Ascomycota</taxon>
        <taxon>Pezizomycotina</taxon>
        <taxon>Eurotiomycetes</taxon>
        <taxon>Eurotiomycetidae</taxon>
        <taxon>Eurotiales</taxon>
        <taxon>Aspergillaceae</taxon>
        <taxon>Aspergillus</taxon>
        <taxon>Aspergillus subgen. Circumdati</taxon>
    </lineage>
</organism>
<evidence type="ECO:0000313" key="1">
    <source>
        <dbReference type="EMBL" id="RDH26821.1"/>
    </source>
</evidence>
<proteinExistence type="predicted"/>
<dbReference type="EMBL" id="KZ852115">
    <property type="protein sequence ID" value="RDH26821.1"/>
    <property type="molecule type" value="Genomic_DNA"/>
</dbReference>
<dbReference type="AlphaFoldDB" id="A0A3F3PIQ9"/>
<dbReference type="RefSeq" id="XP_026619843.1">
    <property type="nucleotide sequence ID" value="XM_026769932.1"/>
</dbReference>